<dbReference type="EMBL" id="BK010241">
    <property type="protein sequence ID" value="DAC74081.1"/>
    <property type="molecule type" value="mRNA"/>
</dbReference>
<evidence type="ECO:0000256" key="7">
    <source>
        <dbReference type="ARBA" id="ARBA00023224"/>
    </source>
</evidence>
<feature type="transmembrane region" description="Helical" evidence="8">
    <location>
        <begin position="253"/>
        <end position="285"/>
    </location>
</feature>
<organism evidence="10">
    <name type="scientific">Branchiostoma belcheri</name>
    <name type="common">Amphioxus</name>
    <dbReference type="NCBI Taxonomy" id="7741"/>
    <lineage>
        <taxon>Eukaryota</taxon>
        <taxon>Metazoa</taxon>
        <taxon>Chordata</taxon>
        <taxon>Cephalochordata</taxon>
        <taxon>Leptocardii</taxon>
        <taxon>Amphioxiformes</taxon>
        <taxon>Branchiostomatidae</taxon>
        <taxon>Branchiostoma</taxon>
    </lineage>
</organism>
<dbReference type="PROSITE" id="PS50262">
    <property type="entry name" value="G_PROTEIN_RECEP_F1_2"/>
    <property type="match status" value="1"/>
</dbReference>
<evidence type="ECO:0000259" key="9">
    <source>
        <dbReference type="PROSITE" id="PS50262"/>
    </source>
</evidence>
<feature type="transmembrane region" description="Helical" evidence="8">
    <location>
        <begin position="208"/>
        <end position="232"/>
    </location>
</feature>
<dbReference type="Pfam" id="PF00001">
    <property type="entry name" value="7tm_1"/>
    <property type="match status" value="1"/>
</dbReference>
<feature type="transmembrane region" description="Helical" evidence="8">
    <location>
        <begin position="112"/>
        <end position="139"/>
    </location>
</feature>
<accession>A0A455ZBB7</accession>
<dbReference type="Gene3D" id="1.20.1070.10">
    <property type="entry name" value="Rhodopsin 7-helix transmembrane proteins"/>
    <property type="match status" value="1"/>
</dbReference>
<keyword evidence="3 8" id="KW-1133">Transmembrane helix</keyword>
<dbReference type="InterPro" id="IPR017452">
    <property type="entry name" value="GPCR_Rhodpsn_7TM"/>
</dbReference>
<dbReference type="PANTHER" id="PTHR24240">
    <property type="entry name" value="OPSIN"/>
    <property type="match status" value="1"/>
</dbReference>
<feature type="transmembrane region" description="Helical" evidence="8">
    <location>
        <begin position="166"/>
        <end position="188"/>
    </location>
</feature>
<comment type="subcellular location">
    <subcellularLocation>
        <location evidence="1">Membrane</location>
        <topology evidence="1">Multi-pass membrane protein</topology>
    </subcellularLocation>
</comment>
<feature type="transmembrane region" description="Helical" evidence="8">
    <location>
        <begin position="81"/>
        <end position="100"/>
    </location>
</feature>
<evidence type="ECO:0000256" key="5">
    <source>
        <dbReference type="ARBA" id="ARBA00023136"/>
    </source>
</evidence>
<evidence type="ECO:0000256" key="3">
    <source>
        <dbReference type="ARBA" id="ARBA00022989"/>
    </source>
</evidence>
<keyword evidence="2 8" id="KW-0812">Transmembrane</keyword>
<sequence>MDSSFLANSSDSFSVLCELALAGNESVLDEGNLTRCIGGEHFRTSQIVNATLILLFGTTGAVGNMLAFYAFFRALRKPKNYLVANLCLSQLLMCLSYSPVTAVSNYLHRWVGGYIGCQVVGFLTGVSCMVSILSITAIARQQLGVVRAPLHSLTAFKHSTELKRVVFIWFISIVCMLPPLFGWNRFVVNPLQFSATMDYLSTDASSKAYIVVLMVCGFSVPLASICHSYSSIFHRVFKLGQTKHIRKSAKNGINGISVALAGLTITSLFCVCWFPYMVVVILGLAEADIPPELDMAASPLAKLSTTVNSILFALSLPAFRRFFFGGKEKYRESVIAMKTYHRSTKSCDRV</sequence>
<dbReference type="SUPFAM" id="SSF81321">
    <property type="entry name" value="Family A G protein-coupled receptor-like"/>
    <property type="match status" value="1"/>
</dbReference>
<keyword evidence="6" id="KW-0675">Receptor</keyword>
<feature type="domain" description="G-protein coupled receptors family 1 profile" evidence="9">
    <location>
        <begin position="48"/>
        <end position="312"/>
    </location>
</feature>
<dbReference type="GO" id="GO:0016020">
    <property type="term" value="C:membrane"/>
    <property type="evidence" value="ECO:0007669"/>
    <property type="project" value="UniProtKB-SubCell"/>
</dbReference>
<evidence type="ECO:0000256" key="1">
    <source>
        <dbReference type="ARBA" id="ARBA00004141"/>
    </source>
</evidence>
<feature type="transmembrane region" description="Helical" evidence="8">
    <location>
        <begin position="305"/>
        <end position="323"/>
    </location>
</feature>
<dbReference type="AlphaFoldDB" id="A0A455ZBB7"/>
<keyword evidence="5 8" id="KW-0472">Membrane</keyword>
<name>A0A455ZBB7_BRABE</name>
<evidence type="ECO:0000256" key="2">
    <source>
        <dbReference type="ARBA" id="ARBA00022692"/>
    </source>
</evidence>
<evidence type="ECO:0000256" key="6">
    <source>
        <dbReference type="ARBA" id="ARBA00023170"/>
    </source>
</evidence>
<dbReference type="InterPro" id="IPR050125">
    <property type="entry name" value="GPCR_opsins"/>
</dbReference>
<protein>
    <submittedName>
        <fullName evidence="10">Amphiop6</fullName>
    </submittedName>
</protein>
<reference evidence="10" key="1">
    <citation type="journal article" date="2018" name="Sci. Rep.">
        <title>The role of transposable elements in functional evolution of amphioxus genome: the case of opsin gene family.</title>
        <authorList>
            <person name="Pantzartzi C.N."/>
            <person name="Pergner J."/>
            <person name="Kozmik Z."/>
        </authorList>
    </citation>
    <scope>NUCLEOTIDE SEQUENCE</scope>
</reference>
<dbReference type="GO" id="GO:0004930">
    <property type="term" value="F:G protein-coupled receptor activity"/>
    <property type="evidence" value="ECO:0007669"/>
    <property type="project" value="UniProtKB-KW"/>
</dbReference>
<keyword evidence="7" id="KW-0807">Transducer</keyword>
<evidence type="ECO:0000313" key="10">
    <source>
        <dbReference type="EMBL" id="DAC74081.1"/>
    </source>
</evidence>
<evidence type="ECO:0000256" key="4">
    <source>
        <dbReference type="ARBA" id="ARBA00023040"/>
    </source>
</evidence>
<evidence type="ECO:0000256" key="8">
    <source>
        <dbReference type="SAM" id="Phobius"/>
    </source>
</evidence>
<dbReference type="PRINTS" id="PR00237">
    <property type="entry name" value="GPCRRHODOPSN"/>
</dbReference>
<gene>
    <name evidence="10" type="primary">op18</name>
</gene>
<feature type="transmembrane region" description="Helical" evidence="8">
    <location>
        <begin position="47"/>
        <end position="69"/>
    </location>
</feature>
<keyword evidence="4" id="KW-0297">G-protein coupled receptor</keyword>
<dbReference type="InterPro" id="IPR000276">
    <property type="entry name" value="GPCR_Rhodpsn"/>
</dbReference>
<proteinExistence type="evidence at transcript level"/>